<proteinExistence type="predicted"/>
<evidence type="ECO:0000256" key="1">
    <source>
        <dbReference type="SAM" id="Phobius"/>
    </source>
</evidence>
<dbReference type="InterPro" id="IPR029044">
    <property type="entry name" value="Nucleotide-diphossugar_trans"/>
</dbReference>
<keyword evidence="1" id="KW-1133">Transmembrane helix</keyword>
<keyword evidence="1" id="KW-0812">Transmembrane</keyword>
<dbReference type="AlphaFoldDB" id="A0A554LHF2"/>
<comment type="caution">
    <text evidence="2">The sequence shown here is derived from an EMBL/GenBank/DDBJ whole genome shotgun (WGS) entry which is preliminary data.</text>
</comment>
<feature type="transmembrane region" description="Helical" evidence="1">
    <location>
        <begin position="7"/>
        <end position="28"/>
    </location>
</feature>
<sequence length="492" mass="57614">MSAKRFYEIFPGFLTWSAILFPLVLSSFAPKPVVIFILLFDLYWVYKSLIMGIHLITGYNKMKQQVKIDWSVKLKTLAKKSVNLDKIYHVIILPTYKETLETLEPSIESITSADNSAGKMIFILATEKRDQENARKIAKILRKKYQKYFWKFIITEHPVIRGEVKAKGANVTWAGRKLSLFLRSQHVSNENVIVTTADADTRFHKKFFDCLTYNFITNPNRHRRSFQPIPIYANNIWHAAVFARILAFGSSFWQIIESTRPWRLINFSTHSVSLKALEEMDYWDTGVVNEDSRQFWRAYYKFDGDHQVVPLFFPVFMDAVYAKSFKLTVKNQYLQRLRWAYGIEHSPYIWQNTFKKNKIPFWDKFVRLFRFMENNFSWATASIFIAILGWIPLVLNPGFGSTVLAFNVRFYSSYLLSLAWIGLLVSAIISMKLLPPRPQGMHKLKWLEMFAQWVFIPIVAILFSSIPAIDAQTRLMLGKYLGFRVTDKEVVR</sequence>
<dbReference type="EMBL" id="VMGK01000038">
    <property type="protein sequence ID" value="TSC92280.1"/>
    <property type="molecule type" value="Genomic_DNA"/>
</dbReference>
<dbReference type="Proteomes" id="UP000315689">
    <property type="component" value="Unassembled WGS sequence"/>
</dbReference>
<evidence type="ECO:0000313" key="3">
    <source>
        <dbReference type="Proteomes" id="UP000315689"/>
    </source>
</evidence>
<evidence type="ECO:0000313" key="2">
    <source>
        <dbReference type="EMBL" id="TSC92280.1"/>
    </source>
</evidence>
<organism evidence="2 3">
    <name type="scientific">Candidatus Berkelbacteria bacterium Licking1014_7</name>
    <dbReference type="NCBI Taxonomy" id="2017147"/>
    <lineage>
        <taxon>Bacteria</taxon>
        <taxon>Candidatus Berkelbacteria</taxon>
    </lineage>
</organism>
<reference evidence="2 3" key="1">
    <citation type="submission" date="2017-07" db="EMBL/GenBank/DDBJ databases">
        <title>Mechanisms for carbon and nitrogen cycling indicate functional differentiation within the Candidate Phyla Radiation.</title>
        <authorList>
            <person name="Danczak R.E."/>
            <person name="Johnston M.D."/>
            <person name="Kenah C."/>
            <person name="Slattery M."/>
            <person name="Wrighton K.C."/>
            <person name="Wilkins M.J."/>
        </authorList>
    </citation>
    <scope>NUCLEOTIDE SEQUENCE [LARGE SCALE GENOMIC DNA]</scope>
    <source>
        <strain evidence="2">Licking1014_7</strain>
    </source>
</reference>
<dbReference type="SUPFAM" id="SSF53448">
    <property type="entry name" value="Nucleotide-diphospho-sugar transferases"/>
    <property type="match status" value="1"/>
</dbReference>
<feature type="transmembrane region" description="Helical" evidence="1">
    <location>
        <begin position="415"/>
        <end position="434"/>
    </location>
</feature>
<dbReference type="Gene3D" id="3.90.550.10">
    <property type="entry name" value="Spore Coat Polysaccharide Biosynthesis Protein SpsA, Chain A"/>
    <property type="match status" value="1"/>
</dbReference>
<keyword evidence="1" id="KW-0472">Membrane</keyword>
<protein>
    <submittedName>
        <fullName evidence="2">Uncharacterized protein</fullName>
    </submittedName>
</protein>
<dbReference type="PANTHER" id="PTHR36851:SF1">
    <property type="entry name" value="GLYCO_TRANS_2-LIKE DOMAIN-CONTAINING PROTEIN"/>
    <property type="match status" value="1"/>
</dbReference>
<feature type="transmembrane region" description="Helical" evidence="1">
    <location>
        <begin position="376"/>
        <end position="395"/>
    </location>
</feature>
<dbReference type="PANTHER" id="PTHR36851">
    <property type="entry name" value="UNNAMED PRODUCT"/>
    <property type="match status" value="1"/>
</dbReference>
<gene>
    <name evidence="2" type="ORF">CEN89_769</name>
</gene>
<accession>A0A554LHF2</accession>
<name>A0A554LHF2_9BACT</name>
<feature type="transmembrane region" description="Helical" evidence="1">
    <location>
        <begin position="446"/>
        <end position="469"/>
    </location>
</feature>
<feature type="transmembrane region" description="Helical" evidence="1">
    <location>
        <begin position="34"/>
        <end position="57"/>
    </location>
</feature>